<keyword evidence="1" id="KW-0472">Membrane</keyword>
<organism evidence="2 3">
    <name type="scientific">Rosa chinensis</name>
    <name type="common">China rose</name>
    <dbReference type="NCBI Taxonomy" id="74649"/>
    <lineage>
        <taxon>Eukaryota</taxon>
        <taxon>Viridiplantae</taxon>
        <taxon>Streptophyta</taxon>
        <taxon>Embryophyta</taxon>
        <taxon>Tracheophyta</taxon>
        <taxon>Spermatophyta</taxon>
        <taxon>Magnoliopsida</taxon>
        <taxon>eudicotyledons</taxon>
        <taxon>Gunneridae</taxon>
        <taxon>Pentapetalae</taxon>
        <taxon>rosids</taxon>
        <taxon>fabids</taxon>
        <taxon>Rosales</taxon>
        <taxon>Rosaceae</taxon>
        <taxon>Rosoideae</taxon>
        <taxon>Rosoideae incertae sedis</taxon>
        <taxon>Rosa</taxon>
    </lineage>
</organism>
<sequence length="109" mass="12160">MESEVGTDSCNLIAKYEFFFFFFGLYPYLAVFGPIFPLGYSPDSPSSGSVGPSLLLFPSSPSFSSPLFPLLVEPLFLSIWAEFLFQWLCVWSRTLITNQSLSDGVEHPS</sequence>
<dbReference type="AlphaFoldDB" id="A0A2P6SK14"/>
<comment type="caution">
    <text evidence="2">The sequence shown here is derived from an EMBL/GenBank/DDBJ whole genome shotgun (WGS) entry which is preliminary data.</text>
</comment>
<feature type="transmembrane region" description="Helical" evidence="1">
    <location>
        <begin position="67"/>
        <end position="90"/>
    </location>
</feature>
<dbReference type="Gramene" id="PRQ59021">
    <property type="protein sequence ID" value="PRQ59021"/>
    <property type="gene ID" value="RchiOBHm_Chr1g0365591"/>
</dbReference>
<evidence type="ECO:0000256" key="1">
    <source>
        <dbReference type="SAM" id="Phobius"/>
    </source>
</evidence>
<keyword evidence="1" id="KW-0812">Transmembrane</keyword>
<accession>A0A2P6SK14</accession>
<feature type="transmembrane region" description="Helical" evidence="1">
    <location>
        <begin position="18"/>
        <end position="40"/>
    </location>
</feature>
<dbReference type="Proteomes" id="UP000238479">
    <property type="component" value="Chromosome 1"/>
</dbReference>
<name>A0A2P6SK14_ROSCH</name>
<evidence type="ECO:0000313" key="3">
    <source>
        <dbReference type="Proteomes" id="UP000238479"/>
    </source>
</evidence>
<keyword evidence="3" id="KW-1185">Reference proteome</keyword>
<gene>
    <name evidence="2" type="ORF">RchiOBHm_Chr1g0365591</name>
</gene>
<keyword evidence="1" id="KW-1133">Transmembrane helix</keyword>
<protein>
    <submittedName>
        <fullName evidence="2">Uncharacterized protein</fullName>
    </submittedName>
</protein>
<proteinExistence type="predicted"/>
<dbReference type="EMBL" id="PDCK01000039">
    <property type="protein sequence ID" value="PRQ59021.1"/>
    <property type="molecule type" value="Genomic_DNA"/>
</dbReference>
<reference evidence="2 3" key="1">
    <citation type="journal article" date="2018" name="Nat. Genet.">
        <title>The Rosa genome provides new insights in the design of modern roses.</title>
        <authorList>
            <person name="Bendahmane M."/>
        </authorList>
    </citation>
    <scope>NUCLEOTIDE SEQUENCE [LARGE SCALE GENOMIC DNA]</scope>
    <source>
        <strain evidence="3">cv. Old Blush</strain>
    </source>
</reference>
<evidence type="ECO:0000313" key="2">
    <source>
        <dbReference type="EMBL" id="PRQ59021.1"/>
    </source>
</evidence>